<keyword evidence="3" id="KW-1185">Reference proteome</keyword>
<dbReference type="Proteomes" id="UP001164439">
    <property type="component" value="Chromosome"/>
</dbReference>
<organism evidence="2 3">
    <name type="scientific">Streptomyces cinnabarinus</name>
    <dbReference type="NCBI Taxonomy" id="67287"/>
    <lineage>
        <taxon>Bacteria</taxon>
        <taxon>Bacillati</taxon>
        <taxon>Actinomycetota</taxon>
        <taxon>Actinomycetes</taxon>
        <taxon>Kitasatosporales</taxon>
        <taxon>Streptomycetaceae</taxon>
        <taxon>Streptomyces</taxon>
    </lineage>
</organism>
<name>A0ABY7K5X8_9ACTN</name>
<gene>
    <name evidence="2" type="ORF">STRCI_000027</name>
</gene>
<feature type="region of interest" description="Disordered" evidence="1">
    <location>
        <begin position="846"/>
        <end position="869"/>
    </location>
</feature>
<dbReference type="RefSeq" id="WP_269656693.1">
    <property type="nucleotide sequence ID" value="NZ_CP114413.1"/>
</dbReference>
<feature type="region of interest" description="Disordered" evidence="1">
    <location>
        <begin position="276"/>
        <end position="307"/>
    </location>
</feature>
<evidence type="ECO:0000256" key="1">
    <source>
        <dbReference type="SAM" id="MobiDB-lite"/>
    </source>
</evidence>
<reference evidence="2" key="1">
    <citation type="submission" date="2022-12" db="EMBL/GenBank/DDBJ databases">
        <authorList>
            <person name="Ruckert C."/>
            <person name="Busche T."/>
            <person name="Kalinowski J."/>
            <person name="Wittmann C."/>
        </authorList>
    </citation>
    <scope>NUCLEOTIDE SEQUENCE</scope>
    <source>
        <strain evidence="2">DSM 40467</strain>
    </source>
</reference>
<sequence>MIGLDPRVIGRMEPAPDAADCPPNFLACVEFSAPELPWLFTPARPSHKGDGREGRLAPWIVLVVVETNRSSLDVSRVPLPVLVVGTDQLPDLDDSWGWAHIQETDRPSGSLGAGSAPGYAVSRLVCPRRLRENTGYRACVVPAFLGGMQAGRTGSSPADDSSEYDKAWEIHPTHDVNLPVYLHWEFRTGDQQGFEELVRRLKPAEPDTVDALGSRAADISQPWRGHTLSEESAILHIQGALRPFGDPPPDTASPQVRADLTRLLSDHLNKPASMLAGLAAPGPGDEQAEGNGSVAPPLYGGRHVNRDRVEPGQEGWLEALNLDPATRLAARIGGDCVRSRQETLMATAWQQLGAAREANRLRAIAELATGLCQRLHDKHVAPLTTAELMRFTAPVAPRLRGGPAPSLGLTVATETTVSALPNGVATSTFARLMRPAGPVARAMGTPVENLVRRGLDGDVTVPVPAPVVPADLAAPDISPDGGGTASDIRIALNAAKARIVGRALVTVSGMTNTARVLSAPGGDAELPELPDDLPTLALARGDMDAVQTFVMDNLPMAMTSLHAVADSLVDGHSAMTAHGVRVDTSRLRTQVVGALQPGTRVGRRLADRVKVPADLRQQGPLDPVQMHPLFPVPTALYLLETAPEWFLPGMQGFPADRTVLLTPNDRFVEAFLVGLNHEMNCELHWREYPTDRIGTGFKRFWPRPDGQWDIPPISAWATGDLGRHLTSAEGALTALLVRGEVIRRFPDVIVSAAPAWAPPPGDQHLSVSGTEWWKAPTGVIPVDPSTRVYLFDIPRDALRNRPTRESPGWFIVFQENCQRLRFGFDEVPSTEYRTWHDLDWSKVPQDSGHPGFAKASGSLAPPSDPGDARWSTDAADVARISLQLPFQLRIHAYQLVGEDR</sequence>
<evidence type="ECO:0000313" key="3">
    <source>
        <dbReference type="Proteomes" id="UP001164439"/>
    </source>
</evidence>
<accession>A0ABY7K5X8</accession>
<protein>
    <submittedName>
        <fullName evidence="2">Uncharacterized protein</fullName>
    </submittedName>
</protein>
<evidence type="ECO:0000313" key="2">
    <source>
        <dbReference type="EMBL" id="WAZ19010.1"/>
    </source>
</evidence>
<proteinExistence type="predicted"/>
<dbReference type="EMBL" id="CP114413">
    <property type="protein sequence ID" value="WAZ19010.1"/>
    <property type="molecule type" value="Genomic_DNA"/>
</dbReference>